<feature type="non-terminal residue" evidence="2">
    <location>
        <position position="1"/>
    </location>
</feature>
<name>A0A6J4RF56_9ACTN</name>
<keyword evidence="2" id="KW-0560">Oxidoreductase</keyword>
<evidence type="ECO:0000256" key="1">
    <source>
        <dbReference type="SAM" id="MobiDB-lite"/>
    </source>
</evidence>
<gene>
    <name evidence="2" type="ORF">AVDCRST_MAG25-2131</name>
</gene>
<dbReference type="GO" id="GO:0018667">
    <property type="term" value="F:cyclohexanone monooxygenase activity"/>
    <property type="evidence" value="ECO:0007669"/>
    <property type="project" value="UniProtKB-EC"/>
</dbReference>
<dbReference type="EC" id="1.14.13.22" evidence="2"/>
<accession>A0A6J4RF56</accession>
<feature type="non-terminal residue" evidence="2">
    <location>
        <position position="85"/>
    </location>
</feature>
<sequence length="85" mass="9115">VQLEAGSSADHHGGAGNRLRCGHRRGRVLGVVHATQAAQRDGAHGAGLRGGERRRRDLVLEPLSGGEERFRQLHLLLLVRQGALA</sequence>
<proteinExistence type="predicted"/>
<feature type="region of interest" description="Disordered" evidence="1">
    <location>
        <begin position="1"/>
        <end position="21"/>
    </location>
</feature>
<dbReference type="AlphaFoldDB" id="A0A6J4RF56"/>
<keyword evidence="2" id="KW-0503">Monooxygenase</keyword>
<organism evidence="2">
    <name type="scientific">uncultured Rubrobacteraceae bacterium</name>
    <dbReference type="NCBI Taxonomy" id="349277"/>
    <lineage>
        <taxon>Bacteria</taxon>
        <taxon>Bacillati</taxon>
        <taxon>Actinomycetota</taxon>
        <taxon>Rubrobacteria</taxon>
        <taxon>Rubrobacterales</taxon>
        <taxon>Rubrobacteraceae</taxon>
        <taxon>environmental samples</taxon>
    </lineage>
</organism>
<evidence type="ECO:0000313" key="2">
    <source>
        <dbReference type="EMBL" id="CAA9472305.1"/>
    </source>
</evidence>
<protein>
    <submittedName>
        <fullName evidence="2">Cyclohexanone monooxygenase</fullName>
        <ecNumber evidence="2">1.14.13.22</ecNumber>
    </submittedName>
</protein>
<dbReference type="EMBL" id="CADCVI010000134">
    <property type="protein sequence ID" value="CAA9472305.1"/>
    <property type="molecule type" value="Genomic_DNA"/>
</dbReference>
<reference evidence="2" key="1">
    <citation type="submission" date="2020-02" db="EMBL/GenBank/DDBJ databases">
        <authorList>
            <person name="Meier V. D."/>
        </authorList>
    </citation>
    <scope>NUCLEOTIDE SEQUENCE</scope>
    <source>
        <strain evidence="2">AVDCRST_MAG25</strain>
    </source>
</reference>